<protein>
    <recommendedName>
        <fullName evidence="9">DUF4870 domain-containing protein</fullName>
    </recommendedName>
</protein>
<proteinExistence type="predicted"/>
<evidence type="ECO:0000313" key="8">
    <source>
        <dbReference type="Proteomes" id="UP000218598"/>
    </source>
</evidence>
<evidence type="ECO:0000313" key="7">
    <source>
        <dbReference type="EMBL" id="PCC38332.1"/>
    </source>
</evidence>
<feature type="compositionally biased region" description="Low complexity" evidence="5">
    <location>
        <begin position="34"/>
        <end position="47"/>
    </location>
</feature>
<organism evidence="7 8">
    <name type="scientific">Brachybacterium alimentarium</name>
    <dbReference type="NCBI Taxonomy" id="47845"/>
    <lineage>
        <taxon>Bacteria</taxon>
        <taxon>Bacillati</taxon>
        <taxon>Actinomycetota</taxon>
        <taxon>Actinomycetes</taxon>
        <taxon>Micrococcales</taxon>
        <taxon>Dermabacteraceae</taxon>
        <taxon>Brachybacterium</taxon>
    </lineage>
</organism>
<evidence type="ECO:0000256" key="1">
    <source>
        <dbReference type="ARBA" id="ARBA00004141"/>
    </source>
</evidence>
<feature type="transmembrane region" description="Helical" evidence="6">
    <location>
        <begin position="230"/>
        <end position="248"/>
    </location>
</feature>
<comment type="caution">
    <text evidence="7">The sequence shown here is derived from an EMBL/GenBank/DDBJ whole genome shotgun (WGS) entry which is preliminary data.</text>
</comment>
<dbReference type="OrthoDB" id="9808930at2"/>
<evidence type="ECO:0000256" key="3">
    <source>
        <dbReference type="ARBA" id="ARBA00022989"/>
    </source>
</evidence>
<evidence type="ECO:0000256" key="6">
    <source>
        <dbReference type="SAM" id="Phobius"/>
    </source>
</evidence>
<gene>
    <name evidence="7" type="ORF">CIK66_14985</name>
</gene>
<keyword evidence="4 6" id="KW-0472">Membrane</keyword>
<sequence>MSQIPHPNDPYGTEPGHGVPEQPSVPEAPAGSMPAAGDQNAAAGQNPVDPYGQDASREGFTASAADEDQASPTSDPALHPHDPFAYSASAQPAGASADPEQVSAASPYGASAASASGAEDPYAASSGAGAAWQAQPGSYDQSGQAGQAGQGQYSQPVLAGPQGQHQQGQPGQQGPYAQQQAPYPGPAGVDAPPPGTEGVYEGPLTGQPVNDSDARLWGMLSQLSVTLGHVMTWGFLGWVGPLIIFLVYKDRNRFVRFHAAEALNGAISVAIATVVLWVAIGIFGILTLSLGWALFPLAGVPVLVQLVFSIIGAVKANQGQWWSYPLNIRLVK</sequence>
<comment type="subcellular location">
    <subcellularLocation>
        <location evidence="1">Membrane</location>
        <topology evidence="1">Multi-pass membrane protein</topology>
    </subcellularLocation>
</comment>
<dbReference type="EMBL" id="NRGR01000024">
    <property type="protein sequence ID" value="PCC38332.1"/>
    <property type="molecule type" value="Genomic_DNA"/>
</dbReference>
<evidence type="ECO:0000256" key="4">
    <source>
        <dbReference type="ARBA" id="ARBA00023136"/>
    </source>
</evidence>
<feature type="compositionally biased region" description="Low complexity" evidence="5">
    <location>
        <begin position="103"/>
        <end position="190"/>
    </location>
</feature>
<evidence type="ECO:0000256" key="2">
    <source>
        <dbReference type="ARBA" id="ARBA00022692"/>
    </source>
</evidence>
<accession>A0A2A3YEY9</accession>
<evidence type="ECO:0008006" key="9">
    <source>
        <dbReference type="Google" id="ProtNLM"/>
    </source>
</evidence>
<dbReference type="InterPro" id="IPR019109">
    <property type="entry name" value="MamF_MmsF"/>
</dbReference>
<dbReference type="RefSeq" id="WP_096197631.1">
    <property type="nucleotide sequence ID" value="NZ_NRGR01000024.1"/>
</dbReference>
<name>A0A2A3YEY9_9MICO</name>
<dbReference type="Pfam" id="PF09685">
    <property type="entry name" value="MamF_MmsF"/>
    <property type="match status" value="1"/>
</dbReference>
<keyword evidence="8" id="KW-1185">Reference proteome</keyword>
<feature type="transmembrane region" description="Helical" evidence="6">
    <location>
        <begin position="260"/>
        <end position="286"/>
    </location>
</feature>
<dbReference type="AlphaFoldDB" id="A0A2A3YEY9"/>
<dbReference type="Proteomes" id="UP000218598">
    <property type="component" value="Unassembled WGS sequence"/>
</dbReference>
<keyword evidence="3 6" id="KW-1133">Transmembrane helix</keyword>
<keyword evidence="2 6" id="KW-0812">Transmembrane</keyword>
<feature type="region of interest" description="Disordered" evidence="5">
    <location>
        <begin position="1"/>
        <end position="205"/>
    </location>
</feature>
<reference evidence="7 8" key="1">
    <citation type="journal article" date="2017" name="Elife">
        <title>Extensive horizontal gene transfer in cheese-associated bacteria.</title>
        <authorList>
            <person name="Bonham K.S."/>
            <person name="Wolfe B.E."/>
            <person name="Dutton R.J."/>
        </authorList>
    </citation>
    <scope>NUCLEOTIDE SEQUENCE [LARGE SCALE GENOMIC DNA]</scope>
    <source>
        <strain evidence="7 8">341_9</strain>
    </source>
</reference>
<evidence type="ECO:0000256" key="5">
    <source>
        <dbReference type="SAM" id="MobiDB-lite"/>
    </source>
</evidence>
<feature type="transmembrane region" description="Helical" evidence="6">
    <location>
        <begin position="292"/>
        <end position="314"/>
    </location>
</feature>